<feature type="domain" description="Chitin-binding type-2" evidence="9">
    <location>
        <begin position="433"/>
        <end position="495"/>
    </location>
</feature>
<feature type="compositionally biased region" description="Polar residues" evidence="7">
    <location>
        <begin position="1604"/>
        <end position="1620"/>
    </location>
</feature>
<feature type="region of interest" description="Disordered" evidence="7">
    <location>
        <begin position="1207"/>
        <end position="1234"/>
    </location>
</feature>
<keyword evidence="6" id="KW-0325">Glycoprotein</keyword>
<evidence type="ECO:0000256" key="8">
    <source>
        <dbReference type="SAM" id="Phobius"/>
    </source>
</evidence>
<evidence type="ECO:0000259" key="10">
    <source>
        <dbReference type="PROSITE" id="PS51910"/>
    </source>
</evidence>
<dbReference type="InterPro" id="IPR002557">
    <property type="entry name" value="Chitin-bd_dom"/>
</dbReference>
<feature type="compositionally biased region" description="Low complexity" evidence="7">
    <location>
        <begin position="1649"/>
        <end position="1664"/>
    </location>
</feature>
<feature type="compositionally biased region" description="Polar residues" evidence="7">
    <location>
        <begin position="1773"/>
        <end position="1787"/>
    </location>
</feature>
<keyword evidence="2" id="KW-0147">Chitin-binding</keyword>
<keyword evidence="3" id="KW-0732">Signal</keyword>
<feature type="domain" description="Chitin-binding type-2" evidence="9">
    <location>
        <begin position="506"/>
        <end position="566"/>
    </location>
</feature>
<dbReference type="PANTHER" id="PTHR23301">
    <property type="entry name" value="CHITIN BINDING PERITROPHIN-A"/>
    <property type="match status" value="1"/>
</dbReference>
<feature type="domain" description="GH18" evidence="10">
    <location>
        <begin position="59"/>
        <end position="380"/>
    </location>
</feature>
<sequence length="1866" mass="212505">MSGLLLFRLVGRLHSFFIYSIIILTFNFSIFTIKKSGQSPNQLQQSYRCSLDEQDLPKKKLVCFYRVEDEYRPYDLDPCLCTHIVYSYVAVKENFAFIAGKKGDLKYLSALRNRNPSVKIIVSLRPTGQAFNLEDPKNITYPLPASNTLRHRFAKRIRDFITRHNLDGNNNGGGDNKTILTLTTSRYPKHLADYYDFAQINKYVDFINIPAFNFDQEGNTLIHPAKLHGMSEMENMDAIIDLAFALGLPSNQLVIGVPTFGTLYRMSNQSQSTPGSKAIGWIANNQPITTISHSKICDVRDKINWTLVREKDLSAPYIYNNDKWIGFDDEISIKLKAKYIVLRRAGGMAFFHLNDDDNQNHCGLGSYPLLRSALSVFTQVATVDNDDLNRKNYPLPFFNTSQQFFQSFLNIVQKYGNVERIIDDDDQDQDDTILPCNHNGYMRHPEDCTRFYRCLKLQSRDSSIQKLQYNCPPGLVFDEYFQICNWPSWSPTCIGSGEISSTIRSSFHCTKPGFYQDQENCEYFHYCSDLGKSFLQSYEFKCPFELGFDQEKLQCNWKWLVKGCPYIPPEERIVKDLHDILPHDINVGGGNGGGGSDKIEPASSDISAMIQQVLRAQQQATSMDNDNNFGDESSMMMMSDDDFEERSDHSSDDLIAAQHNQIPIITDPPSDSQQQDQTTGRSKSKKFSYLNLSKIDEIYKRNSSYMQRLQAITNYFSSLLSRIRFWNPANSGSSSSSIKSRADHQPSEVTNADKSAASQRNQKTSKKSGQNLKNYPGIQSSTGYSQLNHPQMLPMFMAEESIHIPQFIQPPPMSHPHFNHHQQSSNSYRGPSPQANPSSSFQMHSAESIMKPISIPMSSSNNNQFNKLNQYHQSNIFNDYHHLAASDSFPISSFVDPPSLPPKKSSNYFNNNLNLDAHQSSPLVMISTTDEQKPQLYHHSYGLPSQQQLPNTPKPSIVQAPQQQQQQPLKIEATKMNFPDHLLSEDELNSADMQLEQFLRSKFISTLPFNNKQLLTLPESSLPPQLQRPKSLPTTTRSPSSNRYQSNQQHHHQLLLPQHSAVTGLPLTSVKQSDLNSVLNRHVINYHQQQQQFNYPTTIKPSSTAAGQLNKFSSFITSSDWFNNERQKFFEQNRQLQLQKQQQQQQRTTTTTTTTTTTQRPTTIKPKIIQQQQSFKPISASSLPTSKTPVNYKLTPITDNVFELNKQPASNHHHNHNQYQPKPQRLSSPKPKVAKPISTTYQDNHPIDLVRNRLRPQIKYDSYEWTTPSSLKDDKMNVNFNLMTAKDIDDEINRKKHMFVHNENDNNNNNQFRPLTNDNGQPSIDYNRHNFFPPIGDVFEHYTSTTSEKPKEPQSSTTTTKSMYTAASYATDNDDDMERSTQHTTPVPWLSTLNNDNSRHYHHQRPQNYHHGNINDTNEYIMLMLNKAVNGGNGNDNDQTFIQSLLELLRQTGQENMGKFYNVQSGGSINGGETILALLPDKPNRPFVYKGENSLLKNLSLYGGHRGHNHGSGLLDSNLLPSTIADQMLKLDISKPDSEVLQAIFNKVKNELQGTEKLIPYDIDGYPEESRIRNPTTTTTTTTASYPPPTTTTTSTTTTTESTIQYQPSSSAPKISNPQRRPNGRRPEYGHRQRGHQLHRQPQPQFSKTSTTTSTTPSTITPSIDHNHQRQRFTGHFGQKLNVVAGGGVDETMVNGNQNIDDINDSERNVFYEEDELLSPDFHDLRYPENQNYHQKQRQRQRQRSSTTTTTTTTTTKAPTTTITTTTQKPTTESNKIQTNSNENTYYPESTIHNLMPDKSGIPESACTRPGIFQHPNDCNKYYECYWDKHINKFTLNPFECPVKLAFDSRIIGCASPNDPTVCVQY</sequence>
<evidence type="ECO:0000256" key="1">
    <source>
        <dbReference type="ARBA" id="ARBA00009121"/>
    </source>
</evidence>
<feature type="region of interest" description="Disordered" evidence="7">
    <location>
        <begin position="661"/>
        <end position="685"/>
    </location>
</feature>
<feature type="region of interest" description="Disordered" evidence="7">
    <location>
        <begin position="1140"/>
        <end position="1161"/>
    </location>
</feature>
<dbReference type="InterPro" id="IPR051940">
    <property type="entry name" value="Chitin_bind-dev_reg"/>
</dbReference>
<feature type="compositionally biased region" description="Low complexity" evidence="7">
    <location>
        <begin position="1747"/>
        <end position="1772"/>
    </location>
</feature>
<feature type="region of interest" description="Disordered" evidence="7">
    <location>
        <begin position="1016"/>
        <end position="1052"/>
    </location>
</feature>
<accession>A0ABQ8IW39</accession>
<gene>
    <name evidence="11" type="ORF">DERP_014626</name>
</gene>
<feature type="region of interest" description="Disordered" evidence="7">
    <location>
        <begin position="1563"/>
        <end position="1666"/>
    </location>
</feature>
<dbReference type="PANTHER" id="PTHR23301:SF0">
    <property type="entry name" value="CHITIN-BINDING TYPE-2 DOMAIN-CONTAINING PROTEIN-RELATED"/>
    <property type="match status" value="1"/>
</dbReference>
<dbReference type="Proteomes" id="UP000887458">
    <property type="component" value="Unassembled WGS sequence"/>
</dbReference>
<feature type="compositionally biased region" description="Low complexity" evidence="7">
    <location>
        <begin position="1575"/>
        <end position="1603"/>
    </location>
</feature>
<feature type="region of interest" description="Disordered" evidence="7">
    <location>
        <begin position="1373"/>
        <end position="1392"/>
    </location>
</feature>
<feature type="compositionally biased region" description="Polar residues" evidence="7">
    <location>
        <begin position="1032"/>
        <end position="1047"/>
    </location>
</feature>
<dbReference type="Gene3D" id="2.170.140.10">
    <property type="entry name" value="Chitin binding domain"/>
    <property type="match status" value="3"/>
</dbReference>
<dbReference type="InterPro" id="IPR029070">
    <property type="entry name" value="Chitinase_insertion_sf"/>
</dbReference>
<name>A0ABQ8IW39_DERPT</name>
<dbReference type="PROSITE" id="PS51910">
    <property type="entry name" value="GH18_2"/>
    <property type="match status" value="1"/>
</dbReference>
<evidence type="ECO:0000256" key="3">
    <source>
        <dbReference type="ARBA" id="ARBA00022729"/>
    </source>
</evidence>
<evidence type="ECO:0000256" key="4">
    <source>
        <dbReference type="ARBA" id="ARBA00022737"/>
    </source>
</evidence>
<dbReference type="InterPro" id="IPR017853">
    <property type="entry name" value="GH"/>
</dbReference>
<evidence type="ECO:0000313" key="11">
    <source>
        <dbReference type="EMBL" id="KAH9414482.1"/>
    </source>
</evidence>
<organism evidence="11 12">
    <name type="scientific">Dermatophagoides pteronyssinus</name>
    <name type="common">European house dust mite</name>
    <dbReference type="NCBI Taxonomy" id="6956"/>
    <lineage>
        <taxon>Eukaryota</taxon>
        <taxon>Metazoa</taxon>
        <taxon>Ecdysozoa</taxon>
        <taxon>Arthropoda</taxon>
        <taxon>Chelicerata</taxon>
        <taxon>Arachnida</taxon>
        <taxon>Acari</taxon>
        <taxon>Acariformes</taxon>
        <taxon>Sarcoptiformes</taxon>
        <taxon>Astigmata</taxon>
        <taxon>Psoroptidia</taxon>
        <taxon>Analgoidea</taxon>
        <taxon>Pyroglyphidae</taxon>
        <taxon>Dermatophagoidinae</taxon>
        <taxon>Dermatophagoides</taxon>
    </lineage>
</organism>
<evidence type="ECO:0000256" key="5">
    <source>
        <dbReference type="ARBA" id="ARBA00023157"/>
    </source>
</evidence>
<dbReference type="Pfam" id="PF01607">
    <property type="entry name" value="CBM_14"/>
    <property type="match status" value="3"/>
</dbReference>
<evidence type="ECO:0000259" key="9">
    <source>
        <dbReference type="PROSITE" id="PS50940"/>
    </source>
</evidence>
<dbReference type="InterPro" id="IPR001223">
    <property type="entry name" value="Glyco_hydro18_cat"/>
</dbReference>
<dbReference type="EMBL" id="NJHN03000108">
    <property type="protein sequence ID" value="KAH9414482.1"/>
    <property type="molecule type" value="Genomic_DNA"/>
</dbReference>
<dbReference type="Gene3D" id="3.20.20.80">
    <property type="entry name" value="Glycosidases"/>
    <property type="match status" value="2"/>
</dbReference>
<feature type="region of interest" description="Disordered" evidence="7">
    <location>
        <begin position="1732"/>
        <end position="1787"/>
    </location>
</feature>
<feature type="region of interest" description="Disordered" evidence="7">
    <location>
        <begin position="807"/>
        <end position="844"/>
    </location>
</feature>
<keyword evidence="4" id="KW-0677">Repeat</keyword>
<feature type="compositionally biased region" description="Polar residues" evidence="7">
    <location>
        <begin position="747"/>
        <end position="786"/>
    </location>
</feature>
<feature type="domain" description="Chitin-binding type-2" evidence="9">
    <location>
        <begin position="1804"/>
        <end position="1865"/>
    </location>
</feature>
<feature type="compositionally biased region" description="Polar residues" evidence="7">
    <location>
        <begin position="821"/>
        <end position="844"/>
    </location>
</feature>
<keyword evidence="8" id="KW-0812">Transmembrane</keyword>
<keyword evidence="8" id="KW-0472">Membrane</keyword>
<dbReference type="SMART" id="SM00494">
    <property type="entry name" value="ChtBD2"/>
    <property type="match status" value="3"/>
</dbReference>
<reference evidence="11 12" key="1">
    <citation type="journal article" date="2018" name="J. Allergy Clin. Immunol.">
        <title>High-quality assembly of Dermatophagoides pteronyssinus genome and transcriptome reveals a wide range of novel allergens.</title>
        <authorList>
            <person name="Liu X.Y."/>
            <person name="Yang K.Y."/>
            <person name="Wang M.Q."/>
            <person name="Kwok J.S."/>
            <person name="Zeng X."/>
            <person name="Yang Z."/>
            <person name="Xiao X.J."/>
            <person name="Lau C.P."/>
            <person name="Li Y."/>
            <person name="Huang Z.M."/>
            <person name="Ba J.G."/>
            <person name="Yim A.K."/>
            <person name="Ouyang C.Y."/>
            <person name="Ngai S.M."/>
            <person name="Chan T.F."/>
            <person name="Leung E.L."/>
            <person name="Liu L."/>
            <person name="Liu Z.G."/>
            <person name="Tsui S.K."/>
        </authorList>
    </citation>
    <scope>NUCLEOTIDE SEQUENCE [LARGE SCALE GENOMIC DNA]</scope>
    <source>
        <strain evidence="11">Derp</strain>
    </source>
</reference>
<dbReference type="PROSITE" id="PS50940">
    <property type="entry name" value="CHIT_BIND_II"/>
    <property type="match status" value="3"/>
</dbReference>
<feature type="region of interest" description="Disordered" evidence="7">
    <location>
        <begin position="1344"/>
        <end position="1364"/>
    </location>
</feature>
<dbReference type="Gene3D" id="3.10.50.10">
    <property type="match status" value="1"/>
</dbReference>
<reference evidence="11 12" key="2">
    <citation type="journal article" date="2022" name="Mol. Biol. Evol.">
        <title>Comparative Genomics Reveals Insights into the Divergent Evolution of Astigmatic Mites and Household Pest Adaptations.</title>
        <authorList>
            <person name="Xiong Q."/>
            <person name="Wan A.T."/>
            <person name="Liu X."/>
            <person name="Fung C.S."/>
            <person name="Xiao X."/>
            <person name="Malainual N."/>
            <person name="Hou J."/>
            <person name="Wang L."/>
            <person name="Wang M."/>
            <person name="Yang K.Y."/>
            <person name="Cui Y."/>
            <person name="Leung E.L."/>
            <person name="Nong W."/>
            <person name="Shin S.K."/>
            <person name="Au S.W."/>
            <person name="Jeong K.Y."/>
            <person name="Chew F.T."/>
            <person name="Hui J.H."/>
            <person name="Leung T.F."/>
            <person name="Tungtrongchitr A."/>
            <person name="Zhong N."/>
            <person name="Liu Z."/>
            <person name="Tsui S.K."/>
        </authorList>
    </citation>
    <scope>NUCLEOTIDE SEQUENCE [LARGE SCALE GENOMIC DNA]</scope>
    <source>
        <strain evidence="11">Derp</strain>
    </source>
</reference>
<feature type="compositionally biased region" description="Low complexity" evidence="7">
    <location>
        <begin position="667"/>
        <end position="679"/>
    </location>
</feature>
<keyword evidence="12" id="KW-1185">Reference proteome</keyword>
<evidence type="ECO:0000256" key="6">
    <source>
        <dbReference type="ARBA" id="ARBA00023180"/>
    </source>
</evidence>
<feature type="region of interest" description="Disordered" evidence="7">
    <location>
        <begin position="729"/>
        <end position="786"/>
    </location>
</feature>
<evidence type="ECO:0000256" key="7">
    <source>
        <dbReference type="SAM" id="MobiDB-lite"/>
    </source>
</evidence>
<dbReference type="InterPro" id="IPR011583">
    <property type="entry name" value="Chitinase_II/V-like_cat"/>
</dbReference>
<keyword evidence="5" id="KW-1015">Disulfide bond</keyword>
<dbReference type="SMART" id="SM00636">
    <property type="entry name" value="Glyco_18"/>
    <property type="match status" value="1"/>
</dbReference>
<dbReference type="InterPro" id="IPR036508">
    <property type="entry name" value="Chitin-bd_dom_sf"/>
</dbReference>
<evidence type="ECO:0000313" key="12">
    <source>
        <dbReference type="Proteomes" id="UP000887458"/>
    </source>
</evidence>
<feature type="compositionally biased region" description="Polar residues" evidence="7">
    <location>
        <begin position="1217"/>
        <end position="1227"/>
    </location>
</feature>
<dbReference type="SUPFAM" id="SSF57625">
    <property type="entry name" value="Invertebrate chitin-binding proteins"/>
    <property type="match status" value="3"/>
</dbReference>
<comment type="caution">
    <text evidence="11">The sequence shown here is derived from an EMBL/GenBank/DDBJ whole genome shotgun (WGS) entry which is preliminary data.</text>
</comment>
<dbReference type="Pfam" id="PF00704">
    <property type="entry name" value="Glyco_hydro_18"/>
    <property type="match status" value="2"/>
</dbReference>
<proteinExistence type="inferred from homology"/>
<keyword evidence="8" id="KW-1133">Transmembrane helix</keyword>
<comment type="similarity">
    <text evidence="1">Belongs to the glycosyl hydrolase 18 family. Chitinase class II subfamily.</text>
</comment>
<feature type="transmembrane region" description="Helical" evidence="8">
    <location>
        <begin position="12"/>
        <end position="33"/>
    </location>
</feature>
<protein>
    <submittedName>
        <fullName evidence="11">Uncharacterized protein</fullName>
    </submittedName>
</protein>
<dbReference type="SUPFAM" id="SSF51445">
    <property type="entry name" value="(Trans)glycosidases"/>
    <property type="match status" value="1"/>
</dbReference>
<evidence type="ECO:0000256" key="2">
    <source>
        <dbReference type="ARBA" id="ARBA00022669"/>
    </source>
</evidence>